<reference evidence="1 2" key="1">
    <citation type="submission" date="2016-05" db="EMBL/GenBank/DDBJ databases">
        <title>First complete genome of the cyanobacterium Cylindrospermopsis raciborskii CS505, containing a circular chromosome and a single extrachromosomal element.</title>
        <authorList>
            <person name="Fuentes J."/>
            <person name="Tamames J."/>
            <person name="Allen E."/>
            <person name="Plominski A."/>
            <person name="Vasquez M."/>
        </authorList>
    </citation>
    <scope>NUCLEOTIDE SEQUENCE [LARGE SCALE GENOMIC DNA]</scope>
    <source>
        <strain evidence="1 2">CS505</strain>
    </source>
</reference>
<dbReference type="AlphaFoldDB" id="A0A853MF33"/>
<accession>A0A853MF33</accession>
<gene>
    <name evidence="1" type="ORF">A9P98_06930</name>
</gene>
<protein>
    <submittedName>
        <fullName evidence="1">Uncharacterized protein</fullName>
    </submittedName>
</protein>
<dbReference type="Proteomes" id="UP000093903">
    <property type="component" value="Unassembled WGS sequence"/>
</dbReference>
<comment type="caution">
    <text evidence="1">The sequence shown here is derived from an EMBL/GenBank/DDBJ whole genome shotgun (WGS) entry which is preliminary data.</text>
</comment>
<sequence length="1098" mass="125746">MAHLLLPKLKDDCDVISGNAGVWDAQAPTTFDKVATSLDYRAPGEIKNISSVPTIWARPLSVEMALHNDKYPIREQIIVQWQGMLTVLALAEVRAFPIKAQFLELGVNTDPFARSLYELLPDDTNSIYRLNNGRNPWEDLYIFTWNNRPVGMTSPSTLVVPSEEGIWDGLPWWNKIKMRFEPVHEYLNRTEKDQLVFWLNKLIEEINAEHHNGRPGAVNIVIGLIDGFIRSLPAPLRLDFQLTENETFFDVSLNRGALGVLNFPVRVEPRDSNVRVVPNIPKPNINPLLIIDRDIANSWSELPQNIWVHEGRTLAALHPEDVSIWNNGRRVVCRKSEELFLPELKFIKQEEILPGALLPEGAQSLKFRGQSITPLIPIHPILFDYFTPEYLATKIVRFQLTKNAGGTPLVRVTLTIPLSGMNEGGIPQNFHVYKEYPLMEENVIPEVPMLEIWPDFQVQGWKEYYGFYYDAGALQGEQTFQVSFPGAQKTHGFQDKNETYQVVKLDEFPSFIECKDKYRNIIGLIFLPTPRPINLVDRWVIGVDFGTSFTNVYVNKNDENHPEPLGLENLHRQVTDVSDDTRLPALFEFFIPEKFIPEDKPFPLSTVLTTRGKTNAGEDRKIPIFDGRIYIPNFAEEFAPQLPWIKPNLKWTNTNLSDNRLFLKHLALHITALAIKNGVGEIQWSLSFPSAFSSREQDQYFRQWDSLIRELAQVTGIVHHYPKEDDPNDPNAPNYFKTESLAVGQYFAGKEKYHLVSSTCIDMGGGTSDISIWQDDQLLHQCSILLAGRELFSQFIAMNPNFLQRLDTNIKDMNEWGKLKGAAFYAKLDVWMRLEAANWLENKRDRFEEDREFQGLIRLMAIGISGLYFYVGQILSALSQEQKYSGNEITSVYIGGNGSRLLHWLAAGGKFKPRSEINGLFNTMMSIAAKLPDAKQPLRLSQNPKDEAACGLVLQERRLRGLGNNDRDLIAGEKCTINGQNFDYQDRLNFRNFRSDISEYEITFDQLKLFLNAFHISLSKLDIEDIRPLEKYQVKKNLDDPDPDYNAQLWRETKTELRNDINNIRGSIEDIRQEPPFIIALKALLRVLGKEWAGKLIL</sequence>
<proteinExistence type="predicted"/>
<organism evidence="1 2">
    <name type="scientific">Cylindrospermopsis raciborskii CS-505</name>
    <dbReference type="NCBI Taxonomy" id="533240"/>
    <lineage>
        <taxon>Bacteria</taxon>
        <taxon>Bacillati</taxon>
        <taxon>Cyanobacteriota</taxon>
        <taxon>Cyanophyceae</taxon>
        <taxon>Nostocales</taxon>
        <taxon>Aphanizomenonaceae</taxon>
        <taxon>Cylindrospermopsis</taxon>
    </lineage>
</organism>
<evidence type="ECO:0000313" key="1">
    <source>
        <dbReference type="EMBL" id="OBU76084.1"/>
    </source>
</evidence>
<dbReference type="RefSeq" id="WP_006275956.1">
    <property type="nucleotide sequence ID" value="NZ_ACYA01000007.1"/>
</dbReference>
<evidence type="ECO:0000313" key="2">
    <source>
        <dbReference type="Proteomes" id="UP000093903"/>
    </source>
</evidence>
<dbReference type="SUPFAM" id="SSF53067">
    <property type="entry name" value="Actin-like ATPase domain"/>
    <property type="match status" value="1"/>
</dbReference>
<dbReference type="InterPro" id="IPR043129">
    <property type="entry name" value="ATPase_NBD"/>
</dbReference>
<dbReference type="EMBL" id="LYXA01000001">
    <property type="protein sequence ID" value="OBU76084.1"/>
    <property type="molecule type" value="Genomic_DNA"/>
</dbReference>
<name>A0A853MF33_9CYAN</name>